<protein>
    <submittedName>
        <fullName evidence="3">Uncharacterized protein</fullName>
    </submittedName>
</protein>
<dbReference type="PANTHER" id="PTHR24216">
    <property type="entry name" value="PAXILLIN-RELATED"/>
    <property type="match status" value="1"/>
</dbReference>
<evidence type="ECO:0000313" key="4">
    <source>
        <dbReference type="Proteomes" id="UP000037035"/>
    </source>
</evidence>
<dbReference type="VEuPathDB" id="FungiDB:VP01_666g10"/>
<evidence type="ECO:0000256" key="1">
    <source>
        <dbReference type="SAM" id="MobiDB-lite"/>
    </source>
</evidence>
<feature type="compositionally biased region" description="Polar residues" evidence="1">
    <location>
        <begin position="542"/>
        <end position="558"/>
    </location>
</feature>
<feature type="compositionally biased region" description="Basic and acidic residues" evidence="1">
    <location>
        <begin position="358"/>
        <end position="367"/>
    </location>
</feature>
<dbReference type="OrthoDB" id="2505695at2759"/>
<feature type="compositionally biased region" description="Polar residues" evidence="1">
    <location>
        <begin position="429"/>
        <end position="456"/>
    </location>
</feature>
<gene>
    <name evidence="3" type="ORF">VP01_666g10</name>
</gene>
<feature type="compositionally biased region" description="Polar residues" evidence="1">
    <location>
        <begin position="465"/>
        <end position="504"/>
    </location>
</feature>
<feature type="compositionally biased region" description="Polar residues" evidence="1">
    <location>
        <begin position="370"/>
        <end position="397"/>
    </location>
</feature>
<dbReference type="EMBL" id="LAVV01012017">
    <property type="protein sequence ID" value="KNZ47115.1"/>
    <property type="molecule type" value="Genomic_DNA"/>
</dbReference>
<feature type="transmembrane region" description="Helical" evidence="2">
    <location>
        <begin position="1044"/>
        <end position="1063"/>
    </location>
</feature>
<keyword evidence="2" id="KW-1133">Transmembrane helix</keyword>
<dbReference type="Proteomes" id="UP000037035">
    <property type="component" value="Unassembled WGS sequence"/>
</dbReference>
<sequence>MATDTLSFIPFSAPLNQPIQISTSSATPSSTVTGTNQTVVSCVFCIDASLKSRLNWKPYGAQYTLSYTRALQLLHPTATLRLLPVFFTSLPPSLSPSQSITRPYPFLELEQFKAIIPELLPLKPTNSQHSPTLDASCDYGGEDPAILDAIICAMELLDRKPTSSYPHPRARNRTKTQDPIHHKHILIITSSDIGSPAMPVNLNTSEDLPKILPLLNQSAEYDGVTLQDLAGRFLKDNQGRWNINDKQIGLLERKSILLGLISVTRTPFLLNFIGRHLGPQKFHLIRQQNLIRSLHPSHCVVIGGFTDLITPSNKRPAPMLSNNNTSIPFSPNSHLAASRIVSHKAVHDGSFQPSNKRPRTESGHDHPPAVSSSNPFSITGSNALHPSMTRTSLTPAPNNGHPPIAFPVVIPPQEQSTQSREPQHLPQFLSPSHQPSLASTQPDHQASNMPDNSLAQGLSLLIGGNKSSPASQTTLGPANHSNSSLGPVFGSTRSQSTPGVSSVEPNPPTDALSQALALLTGPQPVGRPAQPFPLTNLPPPSHGSQPHSTSPQKQTQPSPLDHQAAQYTSTIPNPTQQVFQTGAQQTQQIFQPQQIQQKQQQQIQQLQQLQETHKIQVQHAASQRPVSTCSIIANSLTQTSSGMASQSTPSLLPAASIISSQQQSQPQQMNPNGSGRSIAPWMRALMESAQTNAREQLNLIEAKLQRGELGRAEALEAKEKVKKTVTDLLRGYATNAKAAAQGNESILPPPNLAPPPMTSDAPLLWTGRMVFTIPIPGTGINGTAIQYREVMLPVGAVPCYGQAGNEWLRMAAESWPKIWRLDPLRPTTMPELSNRTQLEKPGGVALHLLNEPAIVSNGGISNEDLYTKLCERLGLIMVFFLFIIFLIFWTTVVPFDEMGHGAVILYNRGLRMLFGLVFQRTTIPYQLFLPPPSSTSITRPNSTGASSRPTGSPGMMNTLSSNNNLNHNSSNNQINPALQAAGLPPAAQKQLVQQMLAQQQHRNQQLNSYTTYPPPSLPLISNPLLAVILILTIAWVILLLGNPTFAPLLFFFAGGELVVFFCAHQLLMPHMLQYFDVGAKPDSLSGLVILVCRSNY</sequence>
<proteinExistence type="predicted"/>
<feature type="compositionally biased region" description="Polar residues" evidence="1">
    <location>
        <begin position="934"/>
        <end position="950"/>
    </location>
</feature>
<dbReference type="PANTHER" id="PTHR24216:SF65">
    <property type="entry name" value="PAXILLIN-LIKE PROTEIN 1"/>
    <property type="match status" value="1"/>
</dbReference>
<feature type="transmembrane region" description="Helical" evidence="2">
    <location>
        <begin position="873"/>
        <end position="895"/>
    </location>
</feature>
<name>A0A0L6UH24_9BASI</name>
<feature type="region of interest" description="Disordered" evidence="1">
    <location>
        <begin position="934"/>
        <end position="956"/>
    </location>
</feature>
<keyword evidence="2" id="KW-0812">Transmembrane</keyword>
<organism evidence="3 4">
    <name type="scientific">Puccinia sorghi</name>
    <dbReference type="NCBI Taxonomy" id="27349"/>
    <lineage>
        <taxon>Eukaryota</taxon>
        <taxon>Fungi</taxon>
        <taxon>Dikarya</taxon>
        <taxon>Basidiomycota</taxon>
        <taxon>Pucciniomycotina</taxon>
        <taxon>Pucciniomycetes</taxon>
        <taxon>Pucciniales</taxon>
        <taxon>Pucciniaceae</taxon>
        <taxon>Puccinia</taxon>
    </lineage>
</organism>
<feature type="region of interest" description="Disordered" evidence="1">
    <location>
        <begin position="343"/>
        <end position="562"/>
    </location>
</feature>
<comment type="caution">
    <text evidence="3">The sequence shown here is derived from an EMBL/GenBank/DDBJ whole genome shotgun (WGS) entry which is preliminary data.</text>
</comment>
<reference evidence="3 4" key="1">
    <citation type="submission" date="2015-08" db="EMBL/GenBank/DDBJ databases">
        <title>Next Generation Sequencing and Analysis of the Genome of Puccinia sorghi L Schw, the Causal Agent of Maize Common Rust.</title>
        <authorList>
            <person name="Rochi L."/>
            <person name="Burguener G."/>
            <person name="Darino M."/>
            <person name="Turjanski A."/>
            <person name="Kreff E."/>
            <person name="Dieguez M.J."/>
            <person name="Sacco F."/>
        </authorList>
    </citation>
    <scope>NUCLEOTIDE SEQUENCE [LARGE SCALE GENOMIC DNA]</scope>
    <source>
        <strain evidence="3 4">RO10H11247</strain>
    </source>
</reference>
<evidence type="ECO:0000256" key="2">
    <source>
        <dbReference type="SAM" id="Phobius"/>
    </source>
</evidence>
<keyword evidence="4" id="KW-1185">Reference proteome</keyword>
<keyword evidence="2" id="KW-0472">Membrane</keyword>
<feature type="transmembrane region" description="Helical" evidence="2">
    <location>
        <begin position="1019"/>
        <end position="1038"/>
    </location>
</feature>
<dbReference type="AlphaFoldDB" id="A0A0L6UH24"/>
<evidence type="ECO:0000313" key="3">
    <source>
        <dbReference type="EMBL" id="KNZ47115.1"/>
    </source>
</evidence>
<accession>A0A0L6UH24</accession>